<reference evidence="1 2" key="1">
    <citation type="submission" date="2021-06" db="EMBL/GenBank/DDBJ databases">
        <authorList>
            <person name="Kallberg Y."/>
            <person name="Tangrot J."/>
            <person name="Rosling A."/>
        </authorList>
    </citation>
    <scope>NUCLEOTIDE SEQUENCE [LARGE SCALE GENOMIC DNA]</scope>
    <source>
        <strain evidence="1 2">120-4 pot B 10/14</strain>
    </source>
</reference>
<evidence type="ECO:0000313" key="1">
    <source>
        <dbReference type="EMBL" id="CAG8848453.1"/>
    </source>
</evidence>
<protein>
    <submittedName>
        <fullName evidence="1">9773_t:CDS:1</fullName>
    </submittedName>
</protein>
<evidence type="ECO:0000313" key="2">
    <source>
        <dbReference type="Proteomes" id="UP000789901"/>
    </source>
</evidence>
<feature type="non-terminal residue" evidence="1">
    <location>
        <position position="99"/>
    </location>
</feature>
<organism evidence="1 2">
    <name type="scientific">Gigaspora margarita</name>
    <dbReference type="NCBI Taxonomy" id="4874"/>
    <lineage>
        <taxon>Eukaryota</taxon>
        <taxon>Fungi</taxon>
        <taxon>Fungi incertae sedis</taxon>
        <taxon>Mucoromycota</taxon>
        <taxon>Glomeromycotina</taxon>
        <taxon>Glomeromycetes</taxon>
        <taxon>Diversisporales</taxon>
        <taxon>Gigasporaceae</taxon>
        <taxon>Gigaspora</taxon>
    </lineage>
</organism>
<gene>
    <name evidence="1" type="ORF">GMARGA_LOCUS39185</name>
</gene>
<name>A0ABN7X8G4_GIGMA</name>
<sequence length="99" mass="11694">MLSFQDGKNLFNEFNIKIKQTKNLTYKDIGLLQFLEFCNGRVTLEVNDRKVLHKKYLEGLDAIIHKTTTRNKNFSKNELKSIRENLPVSNNDMKNQNYK</sequence>
<keyword evidence="2" id="KW-1185">Reference proteome</keyword>
<proteinExistence type="predicted"/>
<accession>A0ABN7X8G4</accession>
<dbReference type="Proteomes" id="UP000789901">
    <property type="component" value="Unassembled WGS sequence"/>
</dbReference>
<dbReference type="EMBL" id="CAJVQB010092069">
    <property type="protein sequence ID" value="CAG8848453.1"/>
    <property type="molecule type" value="Genomic_DNA"/>
</dbReference>
<comment type="caution">
    <text evidence="1">The sequence shown here is derived from an EMBL/GenBank/DDBJ whole genome shotgun (WGS) entry which is preliminary data.</text>
</comment>